<name>A0ABP6X346_9ACTN</name>
<evidence type="ECO:0000313" key="7">
    <source>
        <dbReference type="EMBL" id="GAA3558789.1"/>
    </source>
</evidence>
<feature type="chain" id="PRO_5047122064" evidence="6">
    <location>
        <begin position="27"/>
        <end position="472"/>
    </location>
</feature>
<dbReference type="CDD" id="cd18820">
    <property type="entry name" value="GH43_LbAraf43-like"/>
    <property type="match status" value="1"/>
</dbReference>
<evidence type="ECO:0000256" key="6">
    <source>
        <dbReference type="SAM" id="SignalP"/>
    </source>
</evidence>
<dbReference type="InterPro" id="IPR006710">
    <property type="entry name" value="Glyco_hydro_43"/>
</dbReference>
<dbReference type="Proteomes" id="UP001500630">
    <property type="component" value="Unassembled WGS sequence"/>
</dbReference>
<dbReference type="PANTHER" id="PTHR43817:SF1">
    <property type="entry name" value="HYDROLASE, FAMILY 43, PUTATIVE (AFU_ORTHOLOGUE AFUA_3G01660)-RELATED"/>
    <property type="match status" value="1"/>
</dbReference>
<dbReference type="Gene3D" id="2.60.120.260">
    <property type="entry name" value="Galactose-binding domain-like"/>
    <property type="match status" value="1"/>
</dbReference>
<dbReference type="InterPro" id="IPR023296">
    <property type="entry name" value="Glyco_hydro_beta-prop_sf"/>
</dbReference>
<comment type="similarity">
    <text evidence="1 5">Belongs to the glycosyl hydrolase 43 family.</text>
</comment>
<keyword evidence="4 5" id="KW-0326">Glycosidase</keyword>
<comment type="caution">
    <text evidence="7">The sequence shown here is derived from an EMBL/GenBank/DDBJ whole genome shotgun (WGS) entry which is preliminary data.</text>
</comment>
<reference evidence="8" key="1">
    <citation type="journal article" date="2019" name="Int. J. Syst. Evol. Microbiol.">
        <title>The Global Catalogue of Microorganisms (GCM) 10K type strain sequencing project: providing services to taxonomists for standard genome sequencing and annotation.</title>
        <authorList>
            <consortium name="The Broad Institute Genomics Platform"/>
            <consortium name="The Broad Institute Genome Sequencing Center for Infectious Disease"/>
            <person name="Wu L."/>
            <person name="Ma J."/>
        </authorList>
    </citation>
    <scope>NUCLEOTIDE SEQUENCE [LARGE SCALE GENOMIC DNA]</scope>
    <source>
        <strain evidence="8">JCM 17326</strain>
    </source>
</reference>
<evidence type="ECO:0000256" key="2">
    <source>
        <dbReference type="ARBA" id="ARBA00022729"/>
    </source>
</evidence>
<sequence length="472" mass="51026">MPRLLPWCAALVLALSVVGTASPVAAAGSAALTQSFRNPVNPSADPSMIHYNGSYYVATTRGDRIGIWKSPSLATLLATPEQVVWRDTNAARDKQMWAPAFRHVGSRWYVYYTASDGVDANHRMYVLESAGDDPMGPYTFKAKIADFGEYAIDGEPITHNGQQYFVWTGPGRGQGGPAQLYIARMSNAWTVTGARVAIPANGGCTEVREGPTPLYRNGRTFLTYSTCDTGKPDYQLWMKSIANGADPMVAANWTQHAGPVFARNDATGVWGPGHHSFFRSPDGTEDWIAYHGKNTSTYTYDFRTARVQKFTWNADGTPNFGRPLAAGATQQLPSGDPGATTSVINDFDQGTGQNQVEYTGTWQSGSGCGNQCFWSNDHWSGQTGATATIRFTGARVALLSVRDTGNGIAAVSIDGGAEQRVDLYSGIRVGEQLNYLSPALTRGPHTLRVRVTGERNAASSSTVISMDRIEVY</sequence>
<dbReference type="Gene3D" id="2.115.10.20">
    <property type="entry name" value="Glycosyl hydrolase domain, family 43"/>
    <property type="match status" value="1"/>
</dbReference>
<organism evidence="7 8">
    <name type="scientific">Nonomuraea rosea</name>
    <dbReference type="NCBI Taxonomy" id="638574"/>
    <lineage>
        <taxon>Bacteria</taxon>
        <taxon>Bacillati</taxon>
        <taxon>Actinomycetota</taxon>
        <taxon>Actinomycetes</taxon>
        <taxon>Streptosporangiales</taxon>
        <taxon>Streptosporangiaceae</taxon>
        <taxon>Nonomuraea</taxon>
    </lineage>
</organism>
<evidence type="ECO:0000256" key="1">
    <source>
        <dbReference type="ARBA" id="ARBA00009865"/>
    </source>
</evidence>
<feature type="signal peptide" evidence="6">
    <location>
        <begin position="1"/>
        <end position="26"/>
    </location>
</feature>
<keyword evidence="8" id="KW-1185">Reference proteome</keyword>
<keyword evidence="2 6" id="KW-0732">Signal</keyword>
<dbReference type="PANTHER" id="PTHR43817">
    <property type="entry name" value="GLYCOSYL HYDROLASE"/>
    <property type="match status" value="1"/>
</dbReference>
<evidence type="ECO:0000256" key="5">
    <source>
        <dbReference type="RuleBase" id="RU361187"/>
    </source>
</evidence>
<dbReference type="SUPFAM" id="SSF75005">
    <property type="entry name" value="Arabinanase/levansucrase/invertase"/>
    <property type="match status" value="1"/>
</dbReference>
<dbReference type="EMBL" id="BAABDQ010000009">
    <property type="protein sequence ID" value="GAA3558789.1"/>
    <property type="molecule type" value="Genomic_DNA"/>
</dbReference>
<evidence type="ECO:0000256" key="3">
    <source>
        <dbReference type="ARBA" id="ARBA00022801"/>
    </source>
</evidence>
<gene>
    <name evidence="7" type="ORF">GCM10022419_044200</name>
</gene>
<proteinExistence type="inferred from homology"/>
<dbReference type="RefSeq" id="WP_345564357.1">
    <property type="nucleotide sequence ID" value="NZ_BAABDQ010000009.1"/>
</dbReference>
<protein>
    <submittedName>
        <fullName evidence="7">Family 43 glycosylhydrolase</fullName>
    </submittedName>
</protein>
<keyword evidence="3 5" id="KW-0378">Hydrolase</keyword>
<evidence type="ECO:0000256" key="4">
    <source>
        <dbReference type="ARBA" id="ARBA00023295"/>
    </source>
</evidence>
<accession>A0ABP6X346</accession>
<dbReference type="Pfam" id="PF04616">
    <property type="entry name" value="Glyco_hydro_43"/>
    <property type="match status" value="1"/>
</dbReference>
<evidence type="ECO:0000313" key="8">
    <source>
        <dbReference type="Proteomes" id="UP001500630"/>
    </source>
</evidence>